<accession>A0A381Y8P2</accession>
<proteinExistence type="predicted"/>
<dbReference type="EMBL" id="UINC01017572">
    <property type="protein sequence ID" value="SVA73001.1"/>
    <property type="molecule type" value="Genomic_DNA"/>
</dbReference>
<feature type="compositionally biased region" description="Basic and acidic residues" evidence="1">
    <location>
        <begin position="16"/>
        <end position="30"/>
    </location>
</feature>
<feature type="compositionally biased region" description="Basic residues" evidence="1">
    <location>
        <begin position="283"/>
        <end position="293"/>
    </location>
</feature>
<gene>
    <name evidence="2" type="ORF">METZ01_LOCUS125855</name>
</gene>
<protein>
    <submittedName>
        <fullName evidence="2">Uncharacterized protein</fullName>
    </submittedName>
</protein>
<sequence length="384" mass="42674">RRARHPRRPRRRGRHRPGDGAREGPGRDPPDCPEPAAPRRRSGDAQPGRHRLPVGGRGDLDLDARHGPRIPEHRRRGRRPAPRNRRRLRPGLRRWPERRPAARGPRRTRRTRDRDRGDAPMRPGLQPPRNRGGPAHRRGARPLRWVRRGHRPHRVLLDATHRPGPAQAQHADHRSAAASTQPSPCVASPVEALQEQGTDGERRVRCPQPPRPVAAVAGPAPQRPGRRRGAGRIPHHQLRSVRQPPPGAVLRDGVRRATRARPRGVPAGAGGRRRPRPTDHVPRRVPHPRRRRHPAFDGVGTRHRLHRRARLPRYPVRGLLPRGRGGHGRLWRPAPLGQAPLPVGSDACRSLPGLGGVPLRTCPTGPGRAVLERLPGPGARPGGL</sequence>
<feature type="compositionally biased region" description="Basic residues" evidence="1">
    <location>
        <begin position="224"/>
        <end position="239"/>
    </location>
</feature>
<organism evidence="2">
    <name type="scientific">marine metagenome</name>
    <dbReference type="NCBI Taxonomy" id="408172"/>
    <lineage>
        <taxon>unclassified sequences</taxon>
        <taxon>metagenomes</taxon>
        <taxon>ecological metagenomes</taxon>
    </lineage>
</organism>
<name>A0A381Y8P2_9ZZZZ</name>
<feature type="compositionally biased region" description="Basic residues" evidence="1">
    <location>
        <begin position="72"/>
        <end position="92"/>
    </location>
</feature>
<evidence type="ECO:0000313" key="2">
    <source>
        <dbReference type="EMBL" id="SVA73001.1"/>
    </source>
</evidence>
<feature type="compositionally biased region" description="Basic and acidic residues" evidence="1">
    <location>
        <begin position="58"/>
        <end position="71"/>
    </location>
</feature>
<reference evidence="2" key="1">
    <citation type="submission" date="2018-05" db="EMBL/GenBank/DDBJ databases">
        <authorList>
            <person name="Lanie J.A."/>
            <person name="Ng W.-L."/>
            <person name="Kazmierczak K.M."/>
            <person name="Andrzejewski T.M."/>
            <person name="Davidsen T.M."/>
            <person name="Wayne K.J."/>
            <person name="Tettelin H."/>
            <person name="Glass J.I."/>
            <person name="Rusch D."/>
            <person name="Podicherti R."/>
            <person name="Tsui H.-C.T."/>
            <person name="Winkler M.E."/>
        </authorList>
    </citation>
    <scope>NUCLEOTIDE SEQUENCE</scope>
</reference>
<feature type="compositionally biased region" description="Basic residues" evidence="1">
    <location>
        <begin position="134"/>
        <end position="154"/>
    </location>
</feature>
<evidence type="ECO:0000256" key="1">
    <source>
        <dbReference type="SAM" id="MobiDB-lite"/>
    </source>
</evidence>
<feature type="non-terminal residue" evidence="2">
    <location>
        <position position="1"/>
    </location>
</feature>
<feature type="non-terminal residue" evidence="2">
    <location>
        <position position="384"/>
    </location>
</feature>
<feature type="region of interest" description="Disordered" evidence="1">
    <location>
        <begin position="1"/>
        <end position="305"/>
    </location>
</feature>
<feature type="compositionally biased region" description="Basic residues" evidence="1">
    <location>
        <begin position="1"/>
        <end position="15"/>
    </location>
</feature>
<dbReference type="AlphaFoldDB" id="A0A381Y8P2"/>